<reference evidence="2" key="1">
    <citation type="submission" date="2023-05" db="EMBL/GenBank/DDBJ databases">
        <title>Complete genome sequence of Bacillus subtilis SRCM117797 isolated from Soybean paste.</title>
        <authorList>
            <person name="Abraha H.B."/>
            <person name="Kim K.-P."/>
            <person name="Ryu M.-S."/>
            <person name="Jeong D.-Y."/>
        </authorList>
    </citation>
    <scope>NUCLEOTIDE SEQUENCE</scope>
    <source>
        <strain evidence="2">SRCM117797</strain>
    </source>
</reference>
<feature type="region of interest" description="Disordered" evidence="1">
    <location>
        <begin position="1"/>
        <end position="42"/>
    </location>
</feature>
<accession>A0AAQ3EUC3</accession>
<dbReference type="Proteomes" id="UP001229422">
    <property type="component" value="Chromosome"/>
</dbReference>
<evidence type="ECO:0000256" key="1">
    <source>
        <dbReference type="SAM" id="MobiDB-lite"/>
    </source>
</evidence>
<dbReference type="AlphaFoldDB" id="A0AAQ3EUC3"/>
<dbReference type="RefSeq" id="WP_283010155.1">
    <property type="nucleotide sequence ID" value="NZ_CP125292.1"/>
</dbReference>
<sequence length="42" mass="5174">MKKRKKRPNKNAQERSEWFWRQMMGQDRQTLKRGKGGALKRK</sequence>
<organism evidence="2 3">
    <name type="scientific">Bacillus subtilis</name>
    <dbReference type="NCBI Taxonomy" id="1423"/>
    <lineage>
        <taxon>Bacteria</taxon>
        <taxon>Bacillati</taxon>
        <taxon>Bacillota</taxon>
        <taxon>Bacilli</taxon>
        <taxon>Bacillales</taxon>
        <taxon>Bacillaceae</taxon>
        <taxon>Bacillus</taxon>
    </lineage>
</organism>
<feature type="compositionally biased region" description="Basic residues" evidence="1">
    <location>
        <begin position="31"/>
        <end position="42"/>
    </location>
</feature>
<dbReference type="EMBL" id="CP125292">
    <property type="protein sequence ID" value="WHM22899.1"/>
    <property type="molecule type" value="Genomic_DNA"/>
</dbReference>
<proteinExistence type="predicted"/>
<evidence type="ECO:0000313" key="2">
    <source>
        <dbReference type="EMBL" id="WHM22899.1"/>
    </source>
</evidence>
<evidence type="ECO:0000313" key="3">
    <source>
        <dbReference type="Proteomes" id="UP001229422"/>
    </source>
</evidence>
<protein>
    <submittedName>
        <fullName evidence="2">Uncharacterized protein</fullName>
    </submittedName>
</protein>
<name>A0AAQ3EUC3_BACIU</name>
<gene>
    <name evidence="2" type="ORF">QL281_07665</name>
</gene>